<keyword evidence="10" id="KW-0472">Membrane</keyword>
<accession>A0A238GZ26</accession>
<dbReference type="GO" id="GO:0030288">
    <property type="term" value="C:outer membrane-bounded periplasmic space"/>
    <property type="evidence" value="ECO:0007669"/>
    <property type="project" value="TreeGrafter"/>
</dbReference>
<keyword evidence="10" id="KW-1133">Transmembrane helix</keyword>
<proteinExistence type="predicted"/>
<organism evidence="12 13">
    <name type="scientific">Burkholderia singularis</name>
    <dbReference type="NCBI Taxonomy" id="1503053"/>
    <lineage>
        <taxon>Bacteria</taxon>
        <taxon>Pseudomonadati</taxon>
        <taxon>Pseudomonadota</taxon>
        <taxon>Betaproteobacteria</taxon>
        <taxon>Burkholderiales</taxon>
        <taxon>Burkholderiaceae</taxon>
        <taxon>Burkholderia</taxon>
        <taxon>pseudomallei group</taxon>
    </lineage>
</organism>
<evidence type="ECO:0000313" key="12">
    <source>
        <dbReference type="EMBL" id="SMF98248.1"/>
    </source>
</evidence>
<evidence type="ECO:0000256" key="1">
    <source>
        <dbReference type="ARBA" id="ARBA00004752"/>
    </source>
</evidence>
<dbReference type="GO" id="GO:0004180">
    <property type="term" value="F:carboxypeptidase activity"/>
    <property type="evidence" value="ECO:0007669"/>
    <property type="project" value="UniProtKB-KW"/>
</dbReference>
<keyword evidence="6" id="KW-0511">Multifunctional enzyme</keyword>
<evidence type="ECO:0000256" key="8">
    <source>
        <dbReference type="ARBA" id="ARBA00049902"/>
    </source>
</evidence>
<dbReference type="Gene3D" id="1.10.3810.10">
    <property type="entry name" value="Biosynthetic peptidoglycan transglycosylase-like"/>
    <property type="match status" value="1"/>
</dbReference>
<evidence type="ECO:0000259" key="11">
    <source>
        <dbReference type="Pfam" id="PF00912"/>
    </source>
</evidence>
<reference evidence="12 13" key="1">
    <citation type="submission" date="2017-04" db="EMBL/GenBank/DDBJ databases">
        <authorList>
            <person name="Afonso C.L."/>
            <person name="Miller P.J."/>
            <person name="Scott M.A."/>
            <person name="Spackman E."/>
            <person name="Goraichik I."/>
            <person name="Dimitrov K.M."/>
            <person name="Suarez D.L."/>
            <person name="Swayne D.E."/>
        </authorList>
    </citation>
    <scope>NUCLEOTIDE SEQUENCE [LARGE SCALE GENOMIC DNA]</scope>
    <source>
        <strain evidence="12">LMG 28154</strain>
    </source>
</reference>
<dbReference type="InterPro" id="IPR023346">
    <property type="entry name" value="Lysozyme-like_dom_sf"/>
</dbReference>
<keyword evidence="4" id="KW-0328">Glycosyltransferase</keyword>
<keyword evidence="3" id="KW-0378">Hydrolase</keyword>
<keyword evidence="3" id="KW-0645">Protease</keyword>
<dbReference type="SUPFAM" id="SSF56601">
    <property type="entry name" value="beta-lactamase/transpeptidase-like"/>
    <property type="match status" value="1"/>
</dbReference>
<evidence type="ECO:0000256" key="4">
    <source>
        <dbReference type="ARBA" id="ARBA00022676"/>
    </source>
</evidence>
<evidence type="ECO:0000256" key="2">
    <source>
        <dbReference type="ARBA" id="ARBA00022645"/>
    </source>
</evidence>
<dbReference type="InterPro" id="IPR050396">
    <property type="entry name" value="Glycosyltr_51/Transpeptidase"/>
</dbReference>
<dbReference type="InterPro" id="IPR036950">
    <property type="entry name" value="PBP_transglycosylase"/>
</dbReference>
<feature type="transmembrane region" description="Helical" evidence="10">
    <location>
        <begin position="21"/>
        <end position="41"/>
    </location>
</feature>
<dbReference type="SUPFAM" id="SSF53955">
    <property type="entry name" value="Lysozyme-like"/>
    <property type="match status" value="1"/>
</dbReference>
<keyword evidence="5" id="KW-0808">Transferase</keyword>
<dbReference type="GO" id="GO:0006508">
    <property type="term" value="P:proteolysis"/>
    <property type="evidence" value="ECO:0007669"/>
    <property type="project" value="UniProtKB-KW"/>
</dbReference>
<dbReference type="InterPro" id="IPR012338">
    <property type="entry name" value="Beta-lactam/transpept-like"/>
</dbReference>
<feature type="domain" description="Glycosyl transferase family 51" evidence="11">
    <location>
        <begin position="154"/>
        <end position="303"/>
    </location>
</feature>
<dbReference type="Gene3D" id="3.40.710.10">
    <property type="entry name" value="DD-peptidase/beta-lactamase superfamily"/>
    <property type="match status" value="1"/>
</dbReference>
<dbReference type="GO" id="GO:0008955">
    <property type="term" value="F:peptidoglycan glycosyltransferase activity"/>
    <property type="evidence" value="ECO:0007669"/>
    <property type="project" value="UniProtKB-EC"/>
</dbReference>
<dbReference type="AlphaFoldDB" id="A0A238GZ26"/>
<dbReference type="PANTHER" id="PTHR32282:SF24">
    <property type="entry name" value="GLYCOSYL TRANSFERASE FAMILY 51 DOMAIN-CONTAINING PROTEIN"/>
    <property type="match status" value="1"/>
</dbReference>
<evidence type="ECO:0000256" key="9">
    <source>
        <dbReference type="SAM" id="MobiDB-lite"/>
    </source>
</evidence>
<keyword evidence="2 12" id="KW-0121">Carboxypeptidase</keyword>
<gene>
    <name evidence="12" type="ORF">BSIN_1540</name>
</gene>
<keyword evidence="10" id="KW-0812">Transmembrane</keyword>
<evidence type="ECO:0000256" key="7">
    <source>
        <dbReference type="ARBA" id="ARBA00044770"/>
    </source>
</evidence>
<comment type="catalytic activity">
    <reaction evidence="8">
        <text>[GlcNAc-(1-&gt;4)-Mur2Ac(oyl-L-Ala-gamma-D-Glu-L-Lys-D-Ala-D-Ala)](n)-di-trans,octa-cis-undecaprenyl diphosphate + beta-D-GlcNAc-(1-&gt;4)-Mur2Ac(oyl-L-Ala-gamma-D-Glu-L-Lys-D-Ala-D-Ala)-di-trans,octa-cis-undecaprenyl diphosphate = [GlcNAc-(1-&gt;4)-Mur2Ac(oyl-L-Ala-gamma-D-Glu-L-Lys-D-Ala-D-Ala)](n+1)-di-trans,octa-cis-undecaprenyl diphosphate + di-trans,octa-cis-undecaprenyl diphosphate + H(+)</text>
        <dbReference type="Rhea" id="RHEA:23708"/>
        <dbReference type="Rhea" id="RHEA-COMP:9602"/>
        <dbReference type="Rhea" id="RHEA-COMP:9603"/>
        <dbReference type="ChEBI" id="CHEBI:15378"/>
        <dbReference type="ChEBI" id="CHEBI:58405"/>
        <dbReference type="ChEBI" id="CHEBI:60033"/>
        <dbReference type="ChEBI" id="CHEBI:78435"/>
        <dbReference type="EC" id="2.4.99.28"/>
    </reaction>
</comment>
<dbReference type="Pfam" id="PF00912">
    <property type="entry name" value="Transgly"/>
    <property type="match status" value="1"/>
</dbReference>
<sequence>MNRPLIRIAPRPSGTLPSWKSVKWSLVAIVVIALAAATRLVQIEIDTSWLQARFLSALTRGIGYEPGDGVSHRIRFPERGPYDLRLGYALLPSFEHRLLSRGFAVASQARASERMLALADDGLFLPYGEKDQAGLSIVDTANAPLFDAVYPHHVYRDFAAIPPVIVQSLLFIEDRYLLDPDQPSRNPAIDWGRFSRALADQATRVVNRHHAAAGGSTLATQIEKFRHSPDGRTATPPEKLRQIASASVRAYLNGAQTMPARRAIVVHYLNAVPLAARPHIGEVTGLGDGLAAWYGRDFDEVNRLLAAPFTPDNAGAQGVAFRQTLSLMIAQRAPSYFLNRGYPALQRLTDSYLRLLASNDVIAPPLRDAALAARIERSGAPAQPPAPSFVTRKAVTSARAYLLGALGVDNVYQLDRLDLRATDTLDNAAQQAVAAALARASTRDGARAAGLYGFEMLRPGDDPSKILYSFTLYERHGGANLLRVQTDSVDQPFDINQGARLNLGSTAKLRTLVTYLQIVAELHTRYAAMSDTELAQIKPDPSDALTRWALDYLMHAPNRSLQPMLDAAVERKYSANPGETFYTGGGAQSFTNFAKWENHSVLSVRAAFRNSVNLVFVRLMRDIVRYETIRANGPPSQWLDDPAERRRYLLRFVDDESRVYVKRFYTKYAGRSGDGALAAMLDNVRKSPPRVATVLRSVAPDAPREWFDAQMRAALRHTPAAQTLSDDALAKLYAKYAADRFNLNDCGYISGVHPLALWTLAYLRAHPNAALDDVQNASRDARLSAYTWLFKTRYHATQDRRIRRIVELRAYDAIGASWRALGYPFEHLTPSYAAAIGASGDQPAALAKLVGIIANGGMKVPDERIASLDFARGTPYETRFVHTAGTPQPLLSPEIANEARALLREVVQQGTGRRLAQGLTFADGRTLDVYGKTGTGDQRYNVYARGARLIESRKVNRSATFAFALGERFFGVLTAYVHEPYAARYDFTSAMAVQLLKSLAPALQPLVAQPARQTNALRPAALPADHPAPRARASYVID</sequence>
<dbReference type="EMBL" id="FXAN01000014">
    <property type="protein sequence ID" value="SMF98248.1"/>
    <property type="molecule type" value="Genomic_DNA"/>
</dbReference>
<evidence type="ECO:0000256" key="5">
    <source>
        <dbReference type="ARBA" id="ARBA00022679"/>
    </source>
</evidence>
<evidence type="ECO:0000256" key="10">
    <source>
        <dbReference type="SAM" id="Phobius"/>
    </source>
</evidence>
<name>A0A238GZ26_9BURK</name>
<dbReference type="InterPro" id="IPR001264">
    <property type="entry name" value="Glyco_trans_51"/>
</dbReference>
<evidence type="ECO:0000256" key="3">
    <source>
        <dbReference type="ARBA" id="ARBA00022670"/>
    </source>
</evidence>
<evidence type="ECO:0000313" key="13">
    <source>
        <dbReference type="Proteomes" id="UP000198460"/>
    </source>
</evidence>
<feature type="region of interest" description="Disordered" evidence="9">
    <location>
        <begin position="1017"/>
        <end position="1038"/>
    </location>
</feature>
<dbReference type="RefSeq" id="WP_089339284.1">
    <property type="nucleotide sequence ID" value="NZ_FXAN01000014.1"/>
</dbReference>
<comment type="pathway">
    <text evidence="1">Cell wall biogenesis; peptidoglycan biosynthesis.</text>
</comment>
<evidence type="ECO:0000256" key="6">
    <source>
        <dbReference type="ARBA" id="ARBA00023268"/>
    </source>
</evidence>
<dbReference type="GO" id="GO:0009252">
    <property type="term" value="P:peptidoglycan biosynthetic process"/>
    <property type="evidence" value="ECO:0007669"/>
    <property type="project" value="TreeGrafter"/>
</dbReference>
<dbReference type="EC" id="2.4.99.28" evidence="7"/>
<dbReference type="PANTHER" id="PTHR32282">
    <property type="entry name" value="BINDING PROTEIN TRANSPEPTIDASE, PUTATIVE-RELATED"/>
    <property type="match status" value="1"/>
</dbReference>
<dbReference type="Proteomes" id="UP000198460">
    <property type="component" value="Unassembled WGS sequence"/>
</dbReference>
<protein>
    <recommendedName>
        <fullName evidence="7">peptidoglycan glycosyltransferase</fullName>
        <ecNumber evidence="7">2.4.99.28</ecNumber>
    </recommendedName>
</protein>